<comment type="caution">
    <text evidence="1">The sequence shown here is derived from an EMBL/GenBank/DDBJ whole genome shotgun (WGS) entry which is preliminary data.</text>
</comment>
<organism evidence="1 2">
    <name type="scientific">Kribbella aluminosa</name>
    <dbReference type="NCBI Taxonomy" id="416017"/>
    <lineage>
        <taxon>Bacteria</taxon>
        <taxon>Bacillati</taxon>
        <taxon>Actinomycetota</taxon>
        <taxon>Actinomycetes</taxon>
        <taxon>Propionibacteriales</taxon>
        <taxon>Kribbellaceae</taxon>
        <taxon>Kribbella</taxon>
    </lineage>
</organism>
<gene>
    <name evidence="1" type="ORF">JOF29_007329</name>
</gene>
<protein>
    <submittedName>
        <fullName evidence="1">Uncharacterized protein</fullName>
    </submittedName>
</protein>
<dbReference type="Proteomes" id="UP000755585">
    <property type="component" value="Unassembled WGS sequence"/>
</dbReference>
<reference evidence="1 2" key="1">
    <citation type="submission" date="2021-03" db="EMBL/GenBank/DDBJ databases">
        <title>Sequencing the genomes of 1000 actinobacteria strains.</title>
        <authorList>
            <person name="Klenk H.-P."/>
        </authorList>
    </citation>
    <scope>NUCLEOTIDE SEQUENCE [LARGE SCALE GENOMIC DNA]</scope>
    <source>
        <strain evidence="1 2">DSM 18824</strain>
    </source>
</reference>
<evidence type="ECO:0000313" key="1">
    <source>
        <dbReference type="EMBL" id="MBP2356219.1"/>
    </source>
</evidence>
<dbReference type="RefSeq" id="WP_209698771.1">
    <property type="nucleotide sequence ID" value="NZ_BAAAVU010000023.1"/>
</dbReference>
<accession>A0ABS4UX45</accession>
<evidence type="ECO:0000313" key="2">
    <source>
        <dbReference type="Proteomes" id="UP000755585"/>
    </source>
</evidence>
<proteinExistence type="predicted"/>
<sequence length="85" mass="8892">MESELGVVPCAEDEAEGCSVFLAGPPHRAAFQLGDVVAGDRVPFGVDRVQQLGYALGEFAAAHRAAGRDARHRAQASGGQEMVRA</sequence>
<keyword evidence="2" id="KW-1185">Reference proteome</keyword>
<name>A0ABS4UX45_9ACTN</name>
<dbReference type="EMBL" id="JAGINT010000002">
    <property type="protein sequence ID" value="MBP2356219.1"/>
    <property type="molecule type" value="Genomic_DNA"/>
</dbReference>